<dbReference type="SUPFAM" id="SSF51011">
    <property type="entry name" value="Glycosyl hydrolase domain"/>
    <property type="match status" value="1"/>
</dbReference>
<organism>
    <name type="scientific">Serpula lacrymans var. lacrymans (strain S7.9)</name>
    <name type="common">Dry rot fungus</name>
    <dbReference type="NCBI Taxonomy" id="578457"/>
    <lineage>
        <taxon>Eukaryota</taxon>
        <taxon>Fungi</taxon>
        <taxon>Dikarya</taxon>
        <taxon>Basidiomycota</taxon>
        <taxon>Agaricomycotina</taxon>
        <taxon>Agaricomycetes</taxon>
        <taxon>Agaricomycetidae</taxon>
        <taxon>Boletales</taxon>
        <taxon>Coniophorineae</taxon>
        <taxon>Serpulaceae</taxon>
        <taxon>Serpula</taxon>
    </lineage>
</organism>
<feature type="site" description="Transition state stabilizer" evidence="14">
    <location>
        <position position="326"/>
    </location>
</feature>
<dbReference type="EC" id="3.2.1.1" evidence="4"/>
<dbReference type="CDD" id="cd11319">
    <property type="entry name" value="AmyAc_euk_AmyA"/>
    <property type="match status" value="1"/>
</dbReference>
<evidence type="ECO:0000256" key="12">
    <source>
        <dbReference type="ARBA" id="ARBA00023295"/>
    </source>
</evidence>
<feature type="domain" description="Glycosyl hydrolase family 13 catalytic" evidence="17">
    <location>
        <begin position="41"/>
        <end position="398"/>
    </location>
</feature>
<dbReference type="RefSeq" id="XP_007323742.1">
    <property type="nucleotide sequence ID" value="XM_007323680.1"/>
</dbReference>
<dbReference type="Pfam" id="PF09260">
    <property type="entry name" value="A_amylase_dom_C"/>
    <property type="match status" value="1"/>
</dbReference>
<dbReference type="GO" id="GO:0005509">
    <property type="term" value="F:calcium ion binding"/>
    <property type="evidence" value="ECO:0007669"/>
    <property type="project" value="InterPro"/>
</dbReference>
<protein>
    <recommendedName>
        <fullName evidence="4">alpha-amylase</fullName>
        <ecNumber evidence="4">3.2.1.1</ecNumber>
    </recommendedName>
</protein>
<evidence type="ECO:0000256" key="10">
    <source>
        <dbReference type="ARBA" id="ARBA00023180"/>
    </source>
</evidence>
<dbReference type="Gene3D" id="2.60.40.1180">
    <property type="entry name" value="Golgi alpha-mannosidase II"/>
    <property type="match status" value="1"/>
</dbReference>
<feature type="active site" description="Proton donor" evidence="13">
    <location>
        <position position="258"/>
    </location>
</feature>
<evidence type="ECO:0000256" key="7">
    <source>
        <dbReference type="ARBA" id="ARBA00022801"/>
    </source>
</evidence>
<evidence type="ECO:0000256" key="2">
    <source>
        <dbReference type="ARBA" id="ARBA00001913"/>
    </source>
</evidence>
<comment type="similarity">
    <text evidence="3">Belongs to the glycosyl hydrolase 13 family.</text>
</comment>
<dbReference type="Gene3D" id="3.20.20.80">
    <property type="entry name" value="Glycosidases"/>
    <property type="match status" value="1"/>
</dbReference>
<dbReference type="GeneID" id="18813693"/>
<keyword evidence="8" id="KW-0106">Calcium</keyword>
<evidence type="ECO:0000256" key="14">
    <source>
        <dbReference type="PIRSR" id="PIRSR001024-2"/>
    </source>
</evidence>
<evidence type="ECO:0000256" key="6">
    <source>
        <dbReference type="ARBA" id="ARBA00022729"/>
    </source>
</evidence>
<keyword evidence="7 18" id="KW-0378">Hydrolase</keyword>
<feature type="disulfide bond" evidence="15">
    <location>
        <begin position="61"/>
        <end position="69"/>
    </location>
</feature>
<feature type="binding site" evidence="16">
    <location>
        <position position="326"/>
    </location>
    <ligand>
        <name>substrate</name>
    </ligand>
</feature>
<dbReference type="FunFam" id="3.20.20.80:FF:000120">
    <property type="entry name" value="Alpha-amylase A"/>
    <property type="match status" value="1"/>
</dbReference>
<feature type="disulfide bond" evidence="15">
    <location>
        <begin position="460"/>
        <end position="496"/>
    </location>
</feature>
<feature type="binding site" evidence="16">
    <location>
        <position position="232"/>
    </location>
    <ligand>
        <name>substrate</name>
    </ligand>
</feature>
<proteinExistence type="inferred from homology"/>
<evidence type="ECO:0000256" key="15">
    <source>
        <dbReference type="PIRSR" id="PIRSR001024-4"/>
    </source>
</evidence>
<dbReference type="EMBL" id="GL945443">
    <property type="protein sequence ID" value="EGO19609.1"/>
    <property type="molecule type" value="Genomic_DNA"/>
</dbReference>
<evidence type="ECO:0000259" key="17">
    <source>
        <dbReference type="SMART" id="SM00642"/>
    </source>
</evidence>
<evidence type="ECO:0000256" key="11">
    <source>
        <dbReference type="ARBA" id="ARBA00023277"/>
    </source>
</evidence>
<gene>
    <name evidence="18" type="ORF">SERLADRAFT_418400</name>
</gene>
<keyword evidence="12" id="KW-0326">Glycosidase</keyword>
<dbReference type="PIRSF" id="PIRSF001024">
    <property type="entry name" value="Alph-amyl_fung"/>
    <property type="match status" value="1"/>
</dbReference>
<dbReference type="InterPro" id="IPR006047">
    <property type="entry name" value="GH13_cat_dom"/>
</dbReference>
<dbReference type="InterPro" id="IPR013780">
    <property type="entry name" value="Glyco_hydro_b"/>
</dbReference>
<evidence type="ECO:0000313" key="18">
    <source>
        <dbReference type="EMBL" id="EGO19609.1"/>
    </source>
</evidence>
<evidence type="ECO:0000256" key="16">
    <source>
        <dbReference type="PIRSR" id="PIRSR001024-5"/>
    </source>
</evidence>
<dbReference type="SUPFAM" id="SSF51445">
    <property type="entry name" value="(Trans)glycosidases"/>
    <property type="match status" value="1"/>
</dbReference>
<dbReference type="KEGG" id="sla:SERLADRAFT_418400"/>
<dbReference type="Proteomes" id="UP000008064">
    <property type="component" value="Unassembled WGS sequence"/>
</dbReference>
<evidence type="ECO:0000256" key="9">
    <source>
        <dbReference type="ARBA" id="ARBA00023157"/>
    </source>
</evidence>
<dbReference type="PANTHER" id="PTHR10357">
    <property type="entry name" value="ALPHA-AMYLASE FAMILY MEMBER"/>
    <property type="match status" value="1"/>
</dbReference>
<keyword evidence="5" id="KW-0479">Metal-binding</keyword>
<dbReference type="InterPro" id="IPR015340">
    <property type="entry name" value="A_amylase_C_dom"/>
</dbReference>
<keyword evidence="10" id="KW-0325">Glycoprotein</keyword>
<sequence>MPWTMRNGGRGSNITFEYVIALLPRSYAATADQWRSRSIYQLVTDRFALANDSSSNSNVTCDTSLRQYCGGTWQGIIDHLDYIQDMGFDAVWISPVVANIENTTAYGQAYHGYWTQDMTSLNPHFGTAEDLKNLSAALHARDMYLMLDVVVNDMVSPNGLNLTSLVPFSAPDQFHQLCYITDDNNQTEVQQCWPGDSTLPRADINTDNPSVVTALETWISGVVQEYGVDGIRLDSAKHIHSSFWAWFTENAGVFSLGEVLSNDTSYVAPYTQVMDAVLEYPSYYPLVSAFSSPQGNLSALVDTIESAQNIYKSSTFMTGTFLENHDQPRFTSLTNDTALITNAITWPFITDGIPVLYYGQEQGYQGGSDPNNREALWLSNFDTNGPYVSHMKTLNAARKAAIAPQTSYFLTNPMTFMNQSNSSMLAVSKPPMIALLTNVGSNATEDVAWTVHSAFDVLTCNTIQADSKGGMTVKALKGMPQVLMPMNLLGKSRSLCPNFQFSDKATGAGHSLSPRQATLVVIALVGITLAFV</sequence>
<keyword evidence="6" id="KW-0732">Signal</keyword>
<dbReference type="GO" id="GO:0016052">
    <property type="term" value="P:carbohydrate catabolic process"/>
    <property type="evidence" value="ECO:0007669"/>
    <property type="project" value="InterPro"/>
</dbReference>
<dbReference type="OrthoDB" id="204980at2759"/>
<dbReference type="InterPro" id="IPR017853">
    <property type="entry name" value="GH"/>
</dbReference>
<dbReference type="HOGENOM" id="CLU_006462_7_2_1"/>
<dbReference type="GO" id="GO:0004556">
    <property type="term" value="F:alpha-amylase activity"/>
    <property type="evidence" value="ECO:0007669"/>
    <property type="project" value="UniProtKB-EC"/>
</dbReference>
<reference evidence="18" key="1">
    <citation type="submission" date="2011-04" db="EMBL/GenBank/DDBJ databases">
        <title>Evolution of plant cell wall degrading machinery underlies the functional diversity of forest fungi.</title>
        <authorList>
            <consortium name="US DOE Joint Genome Institute (JGI-PGF)"/>
            <person name="Eastwood D.C."/>
            <person name="Floudas D."/>
            <person name="Binder M."/>
            <person name="Majcherczyk A."/>
            <person name="Schneider P."/>
            <person name="Aerts A."/>
            <person name="Asiegbu F.O."/>
            <person name="Baker S.E."/>
            <person name="Barry K."/>
            <person name="Bendiksby M."/>
            <person name="Blumentritt M."/>
            <person name="Coutinho P.M."/>
            <person name="Cullen D."/>
            <person name="Cullen D."/>
            <person name="Gathman A."/>
            <person name="Goodell B."/>
            <person name="Henrissat B."/>
            <person name="Ihrmark K."/>
            <person name="Kauserud H."/>
            <person name="Kohler A."/>
            <person name="LaButti K."/>
            <person name="Lapidus A."/>
            <person name="Lavin J.L."/>
            <person name="Lee Y.-H."/>
            <person name="Lindquist E."/>
            <person name="Lilly W."/>
            <person name="Lucas S."/>
            <person name="Morin E."/>
            <person name="Murat C."/>
            <person name="Oguiza J.A."/>
            <person name="Park J."/>
            <person name="Pisabarro A.G."/>
            <person name="Riley R."/>
            <person name="Rosling A."/>
            <person name="Salamov A."/>
            <person name="Schmidt O."/>
            <person name="Schmutz J."/>
            <person name="Skrede I."/>
            <person name="Stenlid J."/>
            <person name="Wiebenga A."/>
            <person name="Xie X."/>
            <person name="Kues U."/>
            <person name="Hibbett D.S."/>
            <person name="Hoffmeister D."/>
            <person name="Hogberg N."/>
            <person name="Martin F."/>
            <person name="Grigoriev I.V."/>
            <person name="Watkinson S.C."/>
        </authorList>
    </citation>
    <scope>NUCLEOTIDE SEQUENCE</scope>
    <source>
        <strain evidence="18">S7.9</strain>
    </source>
</reference>
<comment type="cofactor">
    <cofactor evidence="2">
        <name>Ca(2+)</name>
        <dbReference type="ChEBI" id="CHEBI:29108"/>
    </cofactor>
</comment>
<feature type="disulfide bond" evidence="15">
    <location>
        <begin position="178"/>
        <end position="192"/>
    </location>
</feature>
<evidence type="ECO:0000256" key="13">
    <source>
        <dbReference type="PIRSR" id="PIRSR001024-1"/>
    </source>
</evidence>
<feature type="active site" description="Nucleophile" evidence="13">
    <location>
        <position position="234"/>
    </location>
</feature>
<keyword evidence="9 15" id="KW-1015">Disulfide bond</keyword>
<comment type="catalytic activity">
    <reaction evidence="1">
        <text>Endohydrolysis of (1-&gt;4)-alpha-D-glucosidic linkages in polysaccharides containing three or more (1-&gt;4)-alpha-linked D-glucose units.</text>
        <dbReference type="EC" id="3.2.1.1"/>
    </reaction>
</comment>
<name>F8PBH1_SERL9</name>
<dbReference type="PANTHER" id="PTHR10357:SF215">
    <property type="entry name" value="ALPHA-AMYLASE 1"/>
    <property type="match status" value="1"/>
</dbReference>
<dbReference type="Pfam" id="PF00128">
    <property type="entry name" value="Alpha-amylase"/>
    <property type="match status" value="1"/>
</dbReference>
<dbReference type="AlphaFoldDB" id="F8PBH1"/>
<keyword evidence="11" id="KW-0119">Carbohydrate metabolism</keyword>
<evidence type="ECO:0000256" key="1">
    <source>
        <dbReference type="ARBA" id="ARBA00000548"/>
    </source>
</evidence>
<dbReference type="InterPro" id="IPR013777">
    <property type="entry name" value="A-amylase-like"/>
</dbReference>
<evidence type="ECO:0000256" key="3">
    <source>
        <dbReference type="ARBA" id="ARBA00008061"/>
    </source>
</evidence>
<dbReference type="SMART" id="SM00642">
    <property type="entry name" value="Aamy"/>
    <property type="match status" value="1"/>
</dbReference>
<feature type="binding site" evidence="16">
    <location>
        <position position="373"/>
    </location>
    <ligand>
        <name>substrate</name>
    </ligand>
</feature>
<accession>F8PBH1</accession>
<evidence type="ECO:0000256" key="4">
    <source>
        <dbReference type="ARBA" id="ARBA00012595"/>
    </source>
</evidence>
<feature type="binding site" evidence="16">
    <location>
        <position position="114"/>
    </location>
    <ligand>
        <name>substrate</name>
    </ligand>
</feature>
<evidence type="ECO:0000256" key="8">
    <source>
        <dbReference type="ARBA" id="ARBA00022837"/>
    </source>
</evidence>
<evidence type="ECO:0000256" key="5">
    <source>
        <dbReference type="ARBA" id="ARBA00022723"/>
    </source>
</evidence>